<dbReference type="FunFam" id="1.20.1160.11:FF:000001">
    <property type="entry name" value="Paired amphipathic helix protein Sin3"/>
    <property type="match status" value="1"/>
</dbReference>
<evidence type="ECO:0000256" key="4">
    <source>
        <dbReference type="ARBA" id="ARBA00023015"/>
    </source>
</evidence>
<dbReference type="PROSITE" id="PS51477">
    <property type="entry name" value="PAH"/>
    <property type="match status" value="2"/>
</dbReference>
<evidence type="ECO:0000259" key="9">
    <source>
        <dbReference type="SMART" id="SM00761"/>
    </source>
</evidence>
<evidence type="ECO:0000256" key="8">
    <source>
        <dbReference type="SAM" id="MobiDB-lite"/>
    </source>
</evidence>
<keyword evidence="2" id="KW-0678">Repressor</keyword>
<dbReference type="InterPro" id="IPR003822">
    <property type="entry name" value="PAH"/>
</dbReference>
<protein>
    <recommendedName>
        <fullName evidence="9">Histone deacetylase interacting domain-containing protein</fullName>
    </recommendedName>
</protein>
<evidence type="ECO:0000313" key="10">
    <source>
        <dbReference type="EMBL" id="KAG7447026.1"/>
    </source>
</evidence>
<keyword evidence="3" id="KW-0677">Repeat</keyword>
<dbReference type="SMART" id="SM00761">
    <property type="entry name" value="HDAC_interact"/>
    <property type="match status" value="1"/>
</dbReference>
<feature type="domain" description="Histone deacetylase interacting" evidence="9">
    <location>
        <begin position="424"/>
        <end position="524"/>
    </location>
</feature>
<dbReference type="GeneID" id="66108460"/>
<feature type="region of interest" description="Disordered" evidence="8">
    <location>
        <begin position="1"/>
        <end position="33"/>
    </location>
</feature>
<dbReference type="Pfam" id="PF02671">
    <property type="entry name" value="PAH"/>
    <property type="match status" value="3"/>
</dbReference>
<name>A0A9P7VW86_9AGAR</name>
<accession>A0A9P7VW86</accession>
<dbReference type="InterPro" id="IPR031693">
    <property type="entry name" value="Sin3_C"/>
</dbReference>
<evidence type="ECO:0000256" key="3">
    <source>
        <dbReference type="ARBA" id="ARBA00022737"/>
    </source>
</evidence>
<dbReference type="Pfam" id="PF08295">
    <property type="entry name" value="Sin3_corepress"/>
    <property type="match status" value="1"/>
</dbReference>
<organism evidence="10 11">
    <name type="scientific">Guyanagaster necrorhizus</name>
    <dbReference type="NCBI Taxonomy" id="856835"/>
    <lineage>
        <taxon>Eukaryota</taxon>
        <taxon>Fungi</taxon>
        <taxon>Dikarya</taxon>
        <taxon>Basidiomycota</taxon>
        <taxon>Agaricomycotina</taxon>
        <taxon>Agaricomycetes</taxon>
        <taxon>Agaricomycetidae</taxon>
        <taxon>Agaricales</taxon>
        <taxon>Marasmiineae</taxon>
        <taxon>Physalacriaceae</taxon>
        <taxon>Guyanagaster</taxon>
    </lineage>
</organism>
<proteinExistence type="predicted"/>
<dbReference type="OrthoDB" id="10265969at2759"/>
<keyword evidence="11" id="KW-1185">Reference proteome</keyword>
<dbReference type="SUPFAM" id="SSF47762">
    <property type="entry name" value="PAH2 domain"/>
    <property type="match status" value="3"/>
</dbReference>
<sequence>MKTAAAPENEISKEISVKDASVQQSPTPVPVTTEARSDSVALLLHPSTPMVVDVSPSSPPMNTPEPRPLNVTDALSYLDAVKVQFQDQPDVYNQFLDIMKEFKSQLIDTPGVIERVSHLFFGHPQLIIGFNTFLPAGYRIECTSDGPTHNRITVINSDGTIILYQQPPILPPGRNPEGRTPDPKALGLELDKQIMGPAFDYVQKIKQRCDPDTYQQFLDILSRYHRKHDNIDEVSKQIARLFKDDPDLRADFHIFMPESAMMDEGKKKMDGGQLLPQKRKRRLVEKETKLSSSNPHKVKKLKSSISQDIPSAFKSERRHAPPPPPDDTRFFDRVKQSLDSRESYNEFLKVINLFTQGIIDMGRLVKESRNFLAGDGELMRQFKDILGWDEKKERDYHIFEQHQLFGMTRPIVAGFQDRPTRMDMSTKYGSYRKLHPSEAHVTCSGRDDMCRSVLNDEWVSHPTWTSEDPPMVSTKKNVFEEALHRSEEERHEYDFHIEAIVRTIAILEPISNKVAQLNPEERATFKLKPNLNGSAKAINHRVIKKIWGREPGLELIQAMQDFPSQTILPVLNRLKAKEEEWKRAQREWNKVWREVDARNYIRSLDHQSITFRLTDKRATSARSFINQIEAAREEQMAKRASLIDPLFGRTRPSHQLEFMIDDVSVMQDGLKLTFSFLDRTLGQIALTERKRIELLLRSFVPLFFVLDPVAFNNAFQVIQENMFSDPSDASDTEVSSVGSSKGNGKGRKGGVGAATGDLRKKLLKSEQAKSTIRKTRAQEASSPSLSRVPSPTPADGGPAEGQQRRVKNTFFTNTNFYVLLRLLEVMYTRLLKFRNISNQLAMEGPQSKAPPITGLSVQATAFIESMSDPNRNASHFYELMLESCERLFDNELEQQAFEEQMRLMFGVKEAYKIFTVDKLIGSIIKQVEIILADTKSQELLETLKRDRSIPSLTTQDYLNSRHNAEKVLGPDENLFRIDWLPESKKMTVQLIGKDDSSFDDSEVLTGRWQAYIKTYTQTGPTTDVPQTKVRRPFLRKNLPATIPTEPNIKTSDGLKIKVCVRTYRLFFVSDSEDYLWKIRQQEDVQKATENLRARNVLRKKWLESSSKPGPVPS</sequence>
<keyword evidence="4" id="KW-0805">Transcription regulation</keyword>
<keyword evidence="5" id="KW-0804">Transcription</keyword>
<dbReference type="RefSeq" id="XP_043040526.1">
    <property type="nucleotide sequence ID" value="XM_043186163.1"/>
</dbReference>
<evidence type="ECO:0000256" key="2">
    <source>
        <dbReference type="ARBA" id="ARBA00022491"/>
    </source>
</evidence>
<dbReference type="GO" id="GO:0000122">
    <property type="term" value="P:negative regulation of transcription by RNA polymerase II"/>
    <property type="evidence" value="ECO:0007669"/>
    <property type="project" value="TreeGrafter"/>
</dbReference>
<keyword evidence="6 7" id="KW-0539">Nucleus</keyword>
<comment type="caution">
    <text evidence="10">The sequence shown here is derived from an EMBL/GenBank/DDBJ whole genome shotgun (WGS) entry which is preliminary data.</text>
</comment>
<dbReference type="Pfam" id="PF16879">
    <property type="entry name" value="Sin3a_C"/>
    <property type="match status" value="1"/>
</dbReference>
<evidence type="ECO:0000256" key="6">
    <source>
        <dbReference type="ARBA" id="ARBA00023242"/>
    </source>
</evidence>
<dbReference type="Gene3D" id="1.20.1160.11">
    <property type="entry name" value="Paired amphipathic helix"/>
    <property type="match status" value="3"/>
</dbReference>
<dbReference type="GO" id="GO:0003714">
    <property type="term" value="F:transcription corepressor activity"/>
    <property type="evidence" value="ECO:0007669"/>
    <property type="project" value="InterPro"/>
</dbReference>
<dbReference type="PANTHER" id="PTHR12346:SF0">
    <property type="entry name" value="SIN3A, ISOFORM G"/>
    <property type="match status" value="1"/>
</dbReference>
<evidence type="ECO:0000256" key="7">
    <source>
        <dbReference type="PROSITE-ProRule" id="PRU00810"/>
    </source>
</evidence>
<dbReference type="InterPro" id="IPR013194">
    <property type="entry name" value="HDAC_interact_dom"/>
</dbReference>
<feature type="region of interest" description="Disordered" evidence="8">
    <location>
        <begin position="726"/>
        <end position="753"/>
    </location>
</feature>
<reference evidence="10" key="1">
    <citation type="submission" date="2020-11" db="EMBL/GenBank/DDBJ databases">
        <title>Adaptations for nitrogen fixation in a non-lichenized fungal sporocarp promotes dispersal by wood-feeding termites.</title>
        <authorList>
            <consortium name="DOE Joint Genome Institute"/>
            <person name="Koch R.A."/>
            <person name="Yoon G."/>
            <person name="Arayal U."/>
            <person name="Lail K."/>
            <person name="Amirebrahimi M."/>
            <person name="Labutti K."/>
            <person name="Lipzen A."/>
            <person name="Riley R."/>
            <person name="Barry K."/>
            <person name="Henrissat B."/>
            <person name="Grigoriev I.V."/>
            <person name="Herr J.R."/>
            <person name="Aime M.C."/>
        </authorList>
    </citation>
    <scope>NUCLEOTIDE SEQUENCE</scope>
    <source>
        <strain evidence="10">MCA 3950</strain>
    </source>
</reference>
<dbReference type="Proteomes" id="UP000812287">
    <property type="component" value="Unassembled WGS sequence"/>
</dbReference>
<evidence type="ECO:0000256" key="1">
    <source>
        <dbReference type="ARBA" id="ARBA00004123"/>
    </source>
</evidence>
<dbReference type="EMBL" id="MU250533">
    <property type="protein sequence ID" value="KAG7447026.1"/>
    <property type="molecule type" value="Genomic_DNA"/>
</dbReference>
<feature type="compositionally biased region" description="Polar residues" evidence="8">
    <location>
        <begin position="778"/>
        <end position="789"/>
    </location>
</feature>
<dbReference type="InterPro" id="IPR039774">
    <property type="entry name" value="Sin3-like"/>
</dbReference>
<gene>
    <name evidence="10" type="ORF">BT62DRAFT_931597</name>
</gene>
<evidence type="ECO:0000256" key="5">
    <source>
        <dbReference type="ARBA" id="ARBA00023163"/>
    </source>
</evidence>
<dbReference type="AlphaFoldDB" id="A0A9P7VW86"/>
<dbReference type="FunFam" id="1.20.1160.11:FF:000002">
    <property type="entry name" value="Paired amphipathic helix protein SIN3"/>
    <property type="match status" value="1"/>
</dbReference>
<dbReference type="PANTHER" id="PTHR12346">
    <property type="entry name" value="SIN3B-RELATED"/>
    <property type="match status" value="1"/>
</dbReference>
<comment type="subcellular location">
    <subcellularLocation>
        <location evidence="1 7">Nucleus</location>
    </subcellularLocation>
</comment>
<dbReference type="GO" id="GO:0070822">
    <property type="term" value="C:Sin3-type complex"/>
    <property type="evidence" value="ECO:0007669"/>
    <property type="project" value="TreeGrafter"/>
</dbReference>
<evidence type="ECO:0000313" key="11">
    <source>
        <dbReference type="Proteomes" id="UP000812287"/>
    </source>
</evidence>
<feature type="region of interest" description="Disordered" evidence="8">
    <location>
        <begin position="264"/>
        <end position="304"/>
    </location>
</feature>
<dbReference type="InterPro" id="IPR036600">
    <property type="entry name" value="PAH_sf"/>
</dbReference>
<feature type="region of interest" description="Disordered" evidence="8">
    <location>
        <begin position="765"/>
        <end position="805"/>
    </location>
</feature>